<dbReference type="STRING" id="308853.SAMN05421752_1403"/>
<feature type="region of interest" description="Disordered" evidence="1">
    <location>
        <begin position="100"/>
        <end position="127"/>
    </location>
</feature>
<evidence type="ECO:0000313" key="2">
    <source>
        <dbReference type="EMBL" id="SIS21718.1"/>
    </source>
</evidence>
<gene>
    <name evidence="2" type="ORF">SAMN05421752_1403</name>
</gene>
<organism evidence="2 3">
    <name type="scientific">Natronorubrum thiooxidans</name>
    <dbReference type="NCBI Taxonomy" id="308853"/>
    <lineage>
        <taxon>Archaea</taxon>
        <taxon>Methanobacteriati</taxon>
        <taxon>Methanobacteriota</taxon>
        <taxon>Stenosarchaea group</taxon>
        <taxon>Halobacteria</taxon>
        <taxon>Halobacteriales</taxon>
        <taxon>Natrialbaceae</taxon>
        <taxon>Natronorubrum</taxon>
    </lineage>
</organism>
<sequence length="222" mass="24495">MTVNAHNPGDSRFQCDDDILEAAPENPVRFLSRPNWVWEAMIDGITDLDRLEAYRQAEKRHINRSADKAVAHKYIDARERELTGTSPETTVDIETTADVDTTTSPTTNATTNPITATDGGETVPQTDTTADTVEDRANELHPDVSGLEAGEVLVVDRDEHTVCIWPATPDADEPFILREIADGDDHVETLSQSACFERIRSFDPERRSAVELEHDAPATAAL</sequence>
<feature type="compositionally biased region" description="Low complexity" evidence="1">
    <location>
        <begin position="100"/>
        <end position="118"/>
    </location>
</feature>
<accession>A0A1N7HAN8</accession>
<name>A0A1N7HAN8_9EURY</name>
<dbReference type="EMBL" id="FTNR01000040">
    <property type="protein sequence ID" value="SIS21718.1"/>
    <property type="molecule type" value="Genomic_DNA"/>
</dbReference>
<dbReference type="OrthoDB" id="206539at2157"/>
<dbReference type="RefSeq" id="WP_076610993.1">
    <property type="nucleotide sequence ID" value="NZ_FTNR01000040.1"/>
</dbReference>
<proteinExistence type="predicted"/>
<protein>
    <submittedName>
        <fullName evidence="2">Uncharacterized protein</fullName>
    </submittedName>
</protein>
<evidence type="ECO:0000256" key="1">
    <source>
        <dbReference type="SAM" id="MobiDB-lite"/>
    </source>
</evidence>
<reference evidence="3" key="1">
    <citation type="submission" date="2017-01" db="EMBL/GenBank/DDBJ databases">
        <authorList>
            <person name="Varghese N."/>
            <person name="Submissions S."/>
        </authorList>
    </citation>
    <scope>NUCLEOTIDE SEQUENCE [LARGE SCALE GENOMIC DNA]</scope>
    <source>
        <strain evidence="3">type strain: HArc-</strain>
    </source>
</reference>
<dbReference type="AlphaFoldDB" id="A0A1N7HAN8"/>
<keyword evidence="3" id="KW-1185">Reference proteome</keyword>
<dbReference type="Proteomes" id="UP000185936">
    <property type="component" value="Unassembled WGS sequence"/>
</dbReference>
<evidence type="ECO:0000313" key="3">
    <source>
        <dbReference type="Proteomes" id="UP000185936"/>
    </source>
</evidence>